<dbReference type="GO" id="GO:0046872">
    <property type="term" value="F:metal ion binding"/>
    <property type="evidence" value="ECO:0007669"/>
    <property type="project" value="UniProtKB-KW"/>
</dbReference>
<gene>
    <name evidence="8" type="primary">106063777</name>
</gene>
<keyword evidence="5 6" id="KW-0812">Transmembrane</keyword>
<keyword evidence="5" id="KW-0496">Mitochondrion</keyword>
<accession>A0A2C9KV39</accession>
<reference evidence="8" key="1">
    <citation type="submission" date="2020-05" db="UniProtKB">
        <authorList>
            <consortium name="EnsemblMetazoa"/>
        </authorList>
    </citation>
    <scope>IDENTIFICATION</scope>
    <source>
        <strain evidence="8">BB02</strain>
    </source>
</reference>
<dbReference type="EnsemblMetazoa" id="BGLB023896-RA">
    <property type="protein sequence ID" value="BGLB023896-PA"/>
    <property type="gene ID" value="BGLB023896"/>
</dbReference>
<keyword evidence="5" id="KW-0679">Respiratory chain</keyword>
<protein>
    <recommendedName>
        <fullName evidence="4 5">Cytochrome c oxidase subunit 1</fullName>
        <ecNumber evidence="5">7.1.1.9</ecNumber>
    </recommendedName>
</protein>
<dbReference type="GO" id="GO:0022904">
    <property type="term" value="P:respiratory electron transport chain"/>
    <property type="evidence" value="ECO:0007669"/>
    <property type="project" value="TreeGrafter"/>
</dbReference>
<dbReference type="Gene3D" id="1.20.210.10">
    <property type="entry name" value="Cytochrome c oxidase-like, subunit I domain"/>
    <property type="match status" value="1"/>
</dbReference>
<feature type="domain" description="Cytochrome oxidase subunit I profile" evidence="7">
    <location>
        <begin position="1"/>
        <end position="95"/>
    </location>
</feature>
<dbReference type="GO" id="GO:0015990">
    <property type="term" value="P:electron transport coupled proton transport"/>
    <property type="evidence" value="ECO:0007669"/>
    <property type="project" value="TreeGrafter"/>
</dbReference>
<dbReference type="PROSITE" id="PS50855">
    <property type="entry name" value="COX1"/>
    <property type="match status" value="1"/>
</dbReference>
<keyword evidence="5" id="KW-0479">Metal-binding</keyword>
<dbReference type="PRINTS" id="PR01165">
    <property type="entry name" value="CYCOXIDASEI"/>
</dbReference>
<dbReference type="GO" id="GO:0006119">
    <property type="term" value="P:oxidative phosphorylation"/>
    <property type="evidence" value="ECO:0007669"/>
    <property type="project" value="UniProtKB-UniPathway"/>
</dbReference>
<dbReference type="InterPro" id="IPR023616">
    <property type="entry name" value="Cyt_c_oxase-like_su1_dom"/>
</dbReference>
<dbReference type="Proteomes" id="UP000076420">
    <property type="component" value="Unassembled WGS sequence"/>
</dbReference>
<evidence type="ECO:0000256" key="1">
    <source>
        <dbReference type="ARBA" id="ARBA00001971"/>
    </source>
</evidence>
<evidence type="ECO:0000259" key="7">
    <source>
        <dbReference type="PROSITE" id="PS50855"/>
    </source>
</evidence>
<dbReference type="UniPathway" id="UPA00705"/>
<keyword evidence="5 6" id="KW-0472">Membrane</keyword>
<comment type="similarity">
    <text evidence="3 5">Belongs to the heme-copper respiratory oxidase family.</text>
</comment>
<dbReference type="InterPro" id="IPR000883">
    <property type="entry name" value="Cyt_C_Oxase_1"/>
</dbReference>
<sequence length="95" mass="10387">NWFVPIMIGAPDMAFPRLNNISFWLLFFSLILLLASMFFGDGPGTGWTLYPPLADSVHMPGAAMDLVIFSLHLAGVSSLLGAINFIATILNMRTE</sequence>
<keyword evidence="5" id="KW-0349">Heme</keyword>
<dbReference type="PANTHER" id="PTHR10422:SF18">
    <property type="entry name" value="CYTOCHROME C OXIDASE SUBUNIT 1"/>
    <property type="match status" value="1"/>
</dbReference>
<dbReference type="EC" id="7.1.1.9" evidence="5"/>
<dbReference type="GO" id="GO:0004129">
    <property type="term" value="F:cytochrome-c oxidase activity"/>
    <property type="evidence" value="ECO:0007669"/>
    <property type="project" value="UniProtKB-EC"/>
</dbReference>
<keyword evidence="5" id="KW-0249">Electron transport</keyword>
<evidence type="ECO:0000256" key="6">
    <source>
        <dbReference type="SAM" id="Phobius"/>
    </source>
</evidence>
<comment type="catalytic activity">
    <reaction evidence="5">
        <text>4 Fe(II)-[cytochrome c] + O2 + 8 H(+)(in) = 4 Fe(III)-[cytochrome c] + 2 H2O + 4 H(+)(out)</text>
        <dbReference type="Rhea" id="RHEA:11436"/>
        <dbReference type="Rhea" id="RHEA-COMP:10350"/>
        <dbReference type="Rhea" id="RHEA-COMP:14399"/>
        <dbReference type="ChEBI" id="CHEBI:15377"/>
        <dbReference type="ChEBI" id="CHEBI:15378"/>
        <dbReference type="ChEBI" id="CHEBI:15379"/>
        <dbReference type="ChEBI" id="CHEBI:29033"/>
        <dbReference type="ChEBI" id="CHEBI:29034"/>
        <dbReference type="EC" id="7.1.1.9"/>
    </reaction>
</comment>
<evidence type="ECO:0000256" key="5">
    <source>
        <dbReference type="RuleBase" id="RU000369"/>
    </source>
</evidence>
<feature type="transmembrane region" description="Helical" evidence="6">
    <location>
        <begin position="21"/>
        <end position="40"/>
    </location>
</feature>
<evidence type="ECO:0000256" key="3">
    <source>
        <dbReference type="ARBA" id="ARBA00009578"/>
    </source>
</evidence>
<organism evidence="8 9">
    <name type="scientific">Biomphalaria glabrata</name>
    <name type="common">Bloodfluke planorb</name>
    <name type="synonym">Freshwater snail</name>
    <dbReference type="NCBI Taxonomy" id="6526"/>
    <lineage>
        <taxon>Eukaryota</taxon>
        <taxon>Metazoa</taxon>
        <taxon>Spiralia</taxon>
        <taxon>Lophotrochozoa</taxon>
        <taxon>Mollusca</taxon>
        <taxon>Gastropoda</taxon>
        <taxon>Heterobranchia</taxon>
        <taxon>Euthyneura</taxon>
        <taxon>Panpulmonata</taxon>
        <taxon>Hygrophila</taxon>
        <taxon>Lymnaeoidea</taxon>
        <taxon>Planorbidae</taxon>
        <taxon>Biomphalaria</taxon>
    </lineage>
</organism>
<evidence type="ECO:0000256" key="2">
    <source>
        <dbReference type="ARBA" id="ARBA00004673"/>
    </source>
</evidence>
<evidence type="ECO:0000256" key="4">
    <source>
        <dbReference type="ARBA" id="ARBA00015947"/>
    </source>
</evidence>
<dbReference type="VEuPathDB" id="VectorBase:BGLB023896"/>
<keyword evidence="5" id="KW-0999">Mitochondrion inner membrane</keyword>
<feature type="transmembrane region" description="Helical" evidence="6">
    <location>
        <begin position="66"/>
        <end position="90"/>
    </location>
</feature>
<comment type="pathway">
    <text evidence="2 5">Energy metabolism; oxidative phosphorylation.</text>
</comment>
<keyword evidence="5" id="KW-0813">Transport</keyword>
<evidence type="ECO:0000313" key="9">
    <source>
        <dbReference type="Proteomes" id="UP000076420"/>
    </source>
</evidence>
<evidence type="ECO:0000313" key="8">
    <source>
        <dbReference type="EnsemblMetazoa" id="BGLB023896-PA"/>
    </source>
</evidence>
<comment type="subcellular location">
    <subcellularLocation>
        <location evidence="5">Mitochondrion inner membrane</location>
        <topology evidence="5">Multi-pass membrane protein</topology>
    </subcellularLocation>
</comment>
<keyword evidence="5" id="KW-0186">Copper</keyword>
<dbReference type="GO" id="GO:0020037">
    <property type="term" value="F:heme binding"/>
    <property type="evidence" value="ECO:0007669"/>
    <property type="project" value="InterPro"/>
</dbReference>
<comment type="function">
    <text evidence="5">Component of the cytochrome c oxidase, the last enzyme in the mitochondrial electron transport chain which drives oxidative phosphorylation. The respiratory chain contains 3 multisubunit complexes succinate dehydrogenase (complex II, CII), ubiquinol-cytochrome c oxidoreductase (cytochrome b-c1 complex, complex III, CIII) and cytochrome c oxidase (complex IV, CIV), that cooperate to transfer electrons derived from NADH and succinate to molecular oxygen, creating an electrochemical gradient over the inner membrane that drives transmembrane transport and the ATP synthase. Cytochrome c oxidase is the component of the respiratory chain that catalyzes the reduction of oxygen to water. Electrons originating from reduced cytochrome c in the intermembrane space (IMS) are transferred via the dinuclear copper A center (CU(A)) of subunit 2 and heme A of subunit 1 to the active site in subunit 1, a binuclear center (BNC) formed by heme A3 and copper B (CU(B)). The BNC reduces molecular oxygen to 2 water molecules using 4 electrons from cytochrome c in the IMS and 4 protons from the mitochondrial matrix.</text>
</comment>
<keyword evidence="6" id="KW-1133">Transmembrane helix</keyword>
<name>A0A2C9KV39_BIOGL</name>
<dbReference type="STRING" id="6526.A0A2C9KV39"/>
<dbReference type="Pfam" id="PF00115">
    <property type="entry name" value="COX1"/>
    <property type="match status" value="1"/>
</dbReference>
<dbReference type="AlphaFoldDB" id="A0A2C9KV39"/>
<dbReference type="SUPFAM" id="SSF81442">
    <property type="entry name" value="Cytochrome c oxidase subunit I-like"/>
    <property type="match status" value="1"/>
</dbReference>
<dbReference type="PANTHER" id="PTHR10422">
    <property type="entry name" value="CYTOCHROME C OXIDASE SUBUNIT 1"/>
    <property type="match status" value="1"/>
</dbReference>
<dbReference type="GO" id="GO:0005743">
    <property type="term" value="C:mitochondrial inner membrane"/>
    <property type="evidence" value="ECO:0007669"/>
    <property type="project" value="UniProtKB-SubCell"/>
</dbReference>
<keyword evidence="5" id="KW-0408">Iron</keyword>
<dbReference type="InterPro" id="IPR036927">
    <property type="entry name" value="Cyt_c_oxase-like_su1_sf"/>
</dbReference>
<comment type="cofactor">
    <cofactor evidence="1">
        <name>heme</name>
        <dbReference type="ChEBI" id="CHEBI:30413"/>
    </cofactor>
</comment>
<proteinExistence type="inferred from homology"/>